<reference evidence="1 2" key="1">
    <citation type="submission" date="2019-07" db="EMBL/GenBank/DDBJ databases">
        <title>Tepidimonas sediminis YIM 72259 draft genome.</title>
        <authorList>
            <person name="Da Costa M.S."/>
            <person name="Froufe H.J.C."/>
            <person name="Egas C."/>
            <person name="Albuquerque L."/>
        </authorList>
    </citation>
    <scope>NUCLEOTIDE SEQUENCE [LARGE SCALE GENOMIC DNA]</scope>
    <source>
        <strain evidence="1 2">YIM 72259</strain>
    </source>
</reference>
<dbReference type="Gene3D" id="2.40.50.140">
    <property type="entry name" value="Nucleic acid-binding proteins"/>
    <property type="match status" value="1"/>
</dbReference>
<dbReference type="Pfam" id="PF22657">
    <property type="entry name" value="SSB_1"/>
    <property type="match status" value="1"/>
</dbReference>
<proteinExistence type="predicted"/>
<dbReference type="GO" id="GO:0006260">
    <property type="term" value="P:DNA replication"/>
    <property type="evidence" value="ECO:0007669"/>
    <property type="project" value="InterPro"/>
</dbReference>
<evidence type="ECO:0000313" key="2">
    <source>
        <dbReference type="Proteomes" id="UP000320225"/>
    </source>
</evidence>
<dbReference type="AlphaFoldDB" id="A0A554WUL7"/>
<protein>
    <submittedName>
        <fullName evidence="1">Primosomal replication protein N</fullName>
    </submittedName>
</protein>
<keyword evidence="2" id="KW-1185">Reference proteome</keyword>
<dbReference type="GO" id="GO:0030894">
    <property type="term" value="C:replisome"/>
    <property type="evidence" value="ECO:0007669"/>
    <property type="project" value="InterPro"/>
</dbReference>
<sequence>MARLAERAPLRYTPAGVAAQDVVLEHQSLQAEADGRRVVTLRLRAVAFGELAERLARIVPGQELACRGFLVSTRRGHGVVFHIQTFETQ</sequence>
<dbReference type="InterPro" id="IPR012340">
    <property type="entry name" value="NA-bd_OB-fold"/>
</dbReference>
<dbReference type="EMBL" id="VJND01000001">
    <property type="protein sequence ID" value="TSE27253.1"/>
    <property type="molecule type" value="Genomic_DNA"/>
</dbReference>
<dbReference type="PIRSF" id="PIRSF003135">
    <property type="entry name" value="Primosomal_n"/>
    <property type="match status" value="1"/>
</dbReference>
<organism evidence="1 2">
    <name type="scientific">Tepidimonas sediminis</name>
    <dbReference type="NCBI Taxonomy" id="2588941"/>
    <lineage>
        <taxon>Bacteria</taxon>
        <taxon>Pseudomonadati</taxon>
        <taxon>Pseudomonadota</taxon>
        <taxon>Betaproteobacteria</taxon>
        <taxon>Burkholderiales</taxon>
        <taxon>Tepidimonas</taxon>
    </lineage>
</organism>
<dbReference type="Proteomes" id="UP000320225">
    <property type="component" value="Unassembled WGS sequence"/>
</dbReference>
<evidence type="ECO:0000313" key="1">
    <source>
        <dbReference type="EMBL" id="TSE27253.1"/>
    </source>
</evidence>
<dbReference type="InterPro" id="IPR023646">
    <property type="entry name" value="Prisomal_replication_PriB"/>
</dbReference>
<dbReference type="SUPFAM" id="SSF50249">
    <property type="entry name" value="Nucleic acid-binding proteins"/>
    <property type="match status" value="1"/>
</dbReference>
<name>A0A554WUL7_9BURK</name>
<dbReference type="OrthoDB" id="5296916at2"/>
<gene>
    <name evidence="1" type="primary">priB</name>
    <name evidence="1" type="ORF">Tsedi_00083</name>
</gene>
<comment type="caution">
    <text evidence="1">The sequence shown here is derived from an EMBL/GenBank/DDBJ whole genome shotgun (WGS) entry which is preliminary data.</text>
</comment>
<dbReference type="NCBIfam" id="TIGR04418">
    <property type="entry name" value="PriB_gamma"/>
    <property type="match status" value="1"/>
</dbReference>
<accession>A0A554WUL7</accession>
<dbReference type="GO" id="GO:0003697">
    <property type="term" value="F:single-stranded DNA binding"/>
    <property type="evidence" value="ECO:0007669"/>
    <property type="project" value="InterPro"/>
</dbReference>